<reference evidence="5" key="2">
    <citation type="submission" date="2021-09" db="EMBL/GenBank/DDBJ databases">
        <authorList>
            <person name="Gilroy R."/>
        </authorList>
    </citation>
    <scope>NUCLEOTIDE SEQUENCE</scope>
    <source>
        <strain evidence="5">ChiGjej2B2-19336</strain>
    </source>
</reference>
<dbReference type="PROSITE" id="PS00041">
    <property type="entry name" value="HTH_ARAC_FAMILY_1"/>
    <property type="match status" value="1"/>
</dbReference>
<proteinExistence type="predicted"/>
<dbReference type="GO" id="GO:0003700">
    <property type="term" value="F:DNA-binding transcription factor activity"/>
    <property type="evidence" value="ECO:0007669"/>
    <property type="project" value="InterPro"/>
</dbReference>
<dbReference type="InterPro" id="IPR018062">
    <property type="entry name" value="HTH_AraC-typ_CS"/>
</dbReference>
<dbReference type="Pfam" id="PF12833">
    <property type="entry name" value="HTH_18"/>
    <property type="match status" value="1"/>
</dbReference>
<name>A0A921AUJ8_9BACT</name>
<keyword evidence="3" id="KW-0804">Transcription</keyword>
<gene>
    <name evidence="5" type="ORF">K8W16_01745</name>
</gene>
<reference evidence="5" key="1">
    <citation type="journal article" date="2021" name="PeerJ">
        <title>Extensive microbial diversity within the chicken gut microbiome revealed by metagenomics and culture.</title>
        <authorList>
            <person name="Gilroy R."/>
            <person name="Ravi A."/>
            <person name="Getino M."/>
            <person name="Pursley I."/>
            <person name="Horton D.L."/>
            <person name="Alikhan N.F."/>
            <person name="Baker D."/>
            <person name="Gharbi K."/>
            <person name="Hall N."/>
            <person name="Watson M."/>
            <person name="Adriaenssens E.M."/>
            <person name="Foster-Nyarko E."/>
            <person name="Jarju S."/>
            <person name="Secka A."/>
            <person name="Antonio M."/>
            <person name="Oren A."/>
            <person name="Chaudhuri R.R."/>
            <person name="La Ragione R."/>
            <person name="Hildebrand F."/>
            <person name="Pallen M.J."/>
        </authorList>
    </citation>
    <scope>NUCLEOTIDE SEQUENCE</scope>
    <source>
        <strain evidence="5">ChiGjej2B2-19336</strain>
    </source>
</reference>
<dbReference type="EMBL" id="DYZA01000030">
    <property type="protein sequence ID" value="HJD96356.1"/>
    <property type="molecule type" value="Genomic_DNA"/>
</dbReference>
<comment type="caution">
    <text evidence="5">The sequence shown here is derived from an EMBL/GenBank/DDBJ whole genome shotgun (WGS) entry which is preliminary data.</text>
</comment>
<protein>
    <submittedName>
        <fullName evidence="5">AraC family transcriptional regulator</fullName>
    </submittedName>
</protein>
<dbReference type="SMART" id="SM00342">
    <property type="entry name" value="HTH_ARAC"/>
    <property type="match status" value="1"/>
</dbReference>
<keyword evidence="2" id="KW-0238">DNA-binding</keyword>
<accession>A0A921AUJ8</accession>
<dbReference type="SUPFAM" id="SSF46689">
    <property type="entry name" value="Homeodomain-like"/>
    <property type="match status" value="2"/>
</dbReference>
<dbReference type="Gene3D" id="1.10.10.60">
    <property type="entry name" value="Homeodomain-like"/>
    <property type="match status" value="1"/>
</dbReference>
<evidence type="ECO:0000259" key="4">
    <source>
        <dbReference type="PROSITE" id="PS01124"/>
    </source>
</evidence>
<dbReference type="InterPro" id="IPR018060">
    <property type="entry name" value="HTH_AraC"/>
</dbReference>
<evidence type="ECO:0000313" key="5">
    <source>
        <dbReference type="EMBL" id="HJD96356.1"/>
    </source>
</evidence>
<keyword evidence="1" id="KW-0805">Transcription regulation</keyword>
<dbReference type="PANTHER" id="PTHR47893">
    <property type="entry name" value="REGULATORY PROTEIN PCHR"/>
    <property type="match status" value="1"/>
</dbReference>
<dbReference type="GO" id="GO:0043565">
    <property type="term" value="F:sequence-specific DNA binding"/>
    <property type="evidence" value="ECO:0007669"/>
    <property type="project" value="InterPro"/>
</dbReference>
<evidence type="ECO:0000313" key="6">
    <source>
        <dbReference type="Proteomes" id="UP000698963"/>
    </source>
</evidence>
<dbReference type="InterPro" id="IPR053142">
    <property type="entry name" value="PchR_regulatory_protein"/>
</dbReference>
<dbReference type="RefSeq" id="WP_304120613.1">
    <property type="nucleotide sequence ID" value="NZ_DYZA01000030.1"/>
</dbReference>
<dbReference type="Proteomes" id="UP000698963">
    <property type="component" value="Unassembled WGS sequence"/>
</dbReference>
<dbReference type="PANTHER" id="PTHR47893:SF1">
    <property type="entry name" value="REGULATORY PROTEIN PCHR"/>
    <property type="match status" value="1"/>
</dbReference>
<evidence type="ECO:0000256" key="2">
    <source>
        <dbReference type="ARBA" id="ARBA00023125"/>
    </source>
</evidence>
<dbReference type="AlphaFoldDB" id="A0A921AUJ8"/>
<evidence type="ECO:0000256" key="1">
    <source>
        <dbReference type="ARBA" id="ARBA00023015"/>
    </source>
</evidence>
<feature type="domain" description="HTH araC/xylS-type" evidence="4">
    <location>
        <begin position="188"/>
        <end position="286"/>
    </location>
</feature>
<sequence length="294" mass="33586">MNSVTSLLDGFGNFGIEIRRFELSGGESSLYAAEEFRRKLGFGYVVEGTMRFHADGEYELRQHTLCVWGGHMPGDVVGRPHDGRCIFLGITVDYEDIFNLVGEERKSLNRKAAFLHVHHRLEPFFHTIPASVTAQLLLGQLLNVPYKGRLGQAYREIKGMELILENMQQFFLQKENCCEMCTMHSKCARVWQVMRENLEHPMSIGELARTVGMSETSLKRAFRAMYGDSIFASFQRHRMCEARKLLEESSYSVAEVAYRVGYESPGHFSRAFSRYYGVSPTKCRQGGENNIHQA</sequence>
<dbReference type="InterPro" id="IPR020449">
    <property type="entry name" value="Tscrpt_reg_AraC-type_HTH"/>
</dbReference>
<dbReference type="PROSITE" id="PS01124">
    <property type="entry name" value="HTH_ARAC_FAMILY_2"/>
    <property type="match status" value="1"/>
</dbReference>
<evidence type="ECO:0000256" key="3">
    <source>
        <dbReference type="ARBA" id="ARBA00023163"/>
    </source>
</evidence>
<dbReference type="PRINTS" id="PR00032">
    <property type="entry name" value="HTHARAC"/>
</dbReference>
<dbReference type="InterPro" id="IPR009057">
    <property type="entry name" value="Homeodomain-like_sf"/>
</dbReference>
<organism evidence="5 6">
    <name type="scientific">Mailhella massiliensis</name>
    <dbReference type="NCBI Taxonomy" id="1903261"/>
    <lineage>
        <taxon>Bacteria</taxon>
        <taxon>Pseudomonadati</taxon>
        <taxon>Thermodesulfobacteriota</taxon>
        <taxon>Desulfovibrionia</taxon>
        <taxon>Desulfovibrionales</taxon>
        <taxon>Desulfovibrionaceae</taxon>
        <taxon>Mailhella</taxon>
    </lineage>
</organism>